<dbReference type="InterPro" id="IPR023614">
    <property type="entry name" value="Porin_dom_sf"/>
</dbReference>
<feature type="chain" id="PRO_5020338715" description="Porin" evidence="1">
    <location>
        <begin position="20"/>
        <end position="399"/>
    </location>
</feature>
<evidence type="ECO:0000313" key="2">
    <source>
        <dbReference type="EMBL" id="RXJ61884.1"/>
    </source>
</evidence>
<comment type="caution">
    <text evidence="2">The sequence shown here is derived from an EMBL/GenBank/DDBJ whole genome shotgun (WGS) entry which is preliminary data.</text>
</comment>
<evidence type="ECO:0000313" key="3">
    <source>
        <dbReference type="Proteomes" id="UP000290191"/>
    </source>
</evidence>
<proteinExistence type="predicted"/>
<organism evidence="2 3">
    <name type="scientific">Halarcobacter anaerophilus</name>
    <dbReference type="NCBI Taxonomy" id="877500"/>
    <lineage>
        <taxon>Bacteria</taxon>
        <taxon>Pseudomonadati</taxon>
        <taxon>Campylobacterota</taxon>
        <taxon>Epsilonproteobacteria</taxon>
        <taxon>Campylobacterales</taxon>
        <taxon>Arcobacteraceae</taxon>
        <taxon>Halarcobacter</taxon>
    </lineage>
</organism>
<protein>
    <recommendedName>
        <fullName evidence="4">Porin</fullName>
    </recommendedName>
</protein>
<keyword evidence="1" id="KW-0732">Signal</keyword>
<accession>A0A4Q0XYN0</accession>
<gene>
    <name evidence="2" type="ORF">CRV06_11940</name>
</gene>
<dbReference type="SUPFAM" id="SSF56935">
    <property type="entry name" value="Porins"/>
    <property type="match status" value="1"/>
</dbReference>
<evidence type="ECO:0000256" key="1">
    <source>
        <dbReference type="SAM" id="SignalP"/>
    </source>
</evidence>
<reference evidence="2 3" key="1">
    <citation type="submission" date="2017-10" db="EMBL/GenBank/DDBJ databases">
        <title>Genomics of the genus Arcobacter.</title>
        <authorList>
            <person name="Perez-Cataluna A."/>
            <person name="Figueras M.J."/>
        </authorList>
    </citation>
    <scope>NUCLEOTIDE SEQUENCE [LARGE SCALE GENOMIC DNA]</scope>
    <source>
        <strain evidence="2 3">DSM 24636</strain>
    </source>
</reference>
<dbReference type="STRING" id="877500.GCA_000935065_00344"/>
<name>A0A4Q0XYN0_9BACT</name>
<dbReference type="OrthoDB" id="9125at2"/>
<dbReference type="RefSeq" id="WP_129082657.1">
    <property type="nucleotide sequence ID" value="NZ_CP041070.1"/>
</dbReference>
<evidence type="ECO:0008006" key="4">
    <source>
        <dbReference type="Google" id="ProtNLM"/>
    </source>
</evidence>
<feature type="signal peptide" evidence="1">
    <location>
        <begin position="1"/>
        <end position="19"/>
    </location>
</feature>
<sequence length="399" mass="43603">MKKVTSLSLSMAAAITVFATNGIAKENLIDSFKNGKISGEIKSVYSHSNFLENKKSDNITTLGGSLSYETDSFYNFKLGATFQTSHVLDDENNNNVFASDLDGSGSVLSEFYLDYKISNTTIKAGRQFIYTPLVSSAIDGKASERLTKDSFQAYLITNEDVPDTVLTAGYIDKYQAQAYDGDIGSFEDFEDGAYTIYAKNNSIENLILQAQYLKVNANDNSNDRDNIYFQADYTMGAHTFSAQYLASTDKSRISKEEDGEVYGLKASGPLGIWKLGYIVSFNSSTEDGDVDLGAGTGTTDTLFTAMPVNGGGVPARADADTLVGGIIIPIEQITSVIYIGESRKDKDEDLLGDVKAGGIMAMYSYNKNLSLKVIHEHVKTEHPLDEDTDVTRVYLSFKF</sequence>
<dbReference type="Gene3D" id="2.40.160.10">
    <property type="entry name" value="Porin"/>
    <property type="match status" value="1"/>
</dbReference>
<dbReference type="AlphaFoldDB" id="A0A4Q0XYN0"/>
<dbReference type="EMBL" id="PDKO01000011">
    <property type="protein sequence ID" value="RXJ61884.1"/>
    <property type="molecule type" value="Genomic_DNA"/>
</dbReference>
<dbReference type="Proteomes" id="UP000290191">
    <property type="component" value="Unassembled WGS sequence"/>
</dbReference>
<keyword evidence="3" id="KW-1185">Reference proteome</keyword>